<evidence type="ECO:0000256" key="1">
    <source>
        <dbReference type="SAM" id="MobiDB-lite"/>
    </source>
</evidence>
<dbReference type="Proteomes" id="UP000032414">
    <property type="component" value="Chromosome I"/>
</dbReference>
<dbReference type="HOGENOM" id="CLU_2977735_0_0_6"/>
<organism evidence="2 4">
    <name type="scientific">Legionella micdadei</name>
    <name type="common">Tatlockia micdadei</name>
    <dbReference type="NCBI Taxonomy" id="451"/>
    <lineage>
        <taxon>Bacteria</taxon>
        <taxon>Pseudomonadati</taxon>
        <taxon>Pseudomonadota</taxon>
        <taxon>Gammaproteobacteria</taxon>
        <taxon>Legionellales</taxon>
        <taxon>Legionellaceae</taxon>
        <taxon>Legionella</taxon>
    </lineage>
</organism>
<evidence type="ECO:0000313" key="2">
    <source>
        <dbReference type="EMBL" id="CEG62242.1"/>
    </source>
</evidence>
<accession>A0A098GJS9</accession>
<dbReference type="EMBL" id="FMVN01000003">
    <property type="protein sequence ID" value="SCY06323.1"/>
    <property type="molecule type" value="Genomic_DNA"/>
</dbReference>
<dbReference type="OrthoDB" id="10019452at2"/>
<sequence length="58" mass="6540">MHPKPYKGGEEGIALVSSDDMDESEELMLKGIPMSEAYKSIKVQRNESHDAKDFDNQL</sequence>
<dbReference type="Proteomes" id="UP000182998">
    <property type="component" value="Unassembled WGS sequence"/>
</dbReference>
<reference evidence="4" key="2">
    <citation type="submission" date="2014-09" db="EMBL/GenBank/DDBJ databases">
        <authorList>
            <person name="Gomez-Valero L."/>
        </authorList>
    </citation>
    <scope>NUCLEOTIDE SEQUENCE [LARGE SCALE GENOMIC DNA]</scope>
    <source>
        <strain evidence="4">ATCC33218</strain>
    </source>
</reference>
<protein>
    <submittedName>
        <fullName evidence="2">Uncharacterized protein</fullName>
    </submittedName>
</protein>
<proteinExistence type="predicted"/>
<dbReference type="KEGG" id="tmc:LMI_3012"/>
<evidence type="ECO:0000313" key="3">
    <source>
        <dbReference type="EMBL" id="SCY06323.1"/>
    </source>
</evidence>
<reference evidence="3 5" key="3">
    <citation type="submission" date="2016-10" db="EMBL/GenBank/DDBJ databases">
        <authorList>
            <person name="Varghese N."/>
            <person name="Submissions S."/>
        </authorList>
    </citation>
    <scope>NUCLEOTIDE SEQUENCE [LARGE SCALE GENOMIC DNA]</scope>
    <source>
        <strain evidence="3 5">ATCC 33218</strain>
    </source>
</reference>
<dbReference type="RefSeq" id="WP_153280308.1">
    <property type="nucleotide sequence ID" value="NZ_CP020614.1"/>
</dbReference>
<evidence type="ECO:0000313" key="4">
    <source>
        <dbReference type="Proteomes" id="UP000032414"/>
    </source>
</evidence>
<name>A0A098GJS9_LEGMI</name>
<reference evidence="2" key="1">
    <citation type="submission" date="2014-09" db="EMBL/GenBank/DDBJ databases">
        <authorList>
            <person name="GOMEZ-VALERO Laura"/>
        </authorList>
    </citation>
    <scope>NUCLEOTIDE SEQUENCE</scope>
    <source>
        <strain evidence="2">ATCC33218</strain>
    </source>
</reference>
<feature type="region of interest" description="Disordered" evidence="1">
    <location>
        <begin position="1"/>
        <end position="21"/>
    </location>
</feature>
<keyword evidence="5" id="KW-1185">Reference proteome</keyword>
<dbReference type="EMBL" id="LN614830">
    <property type="protein sequence ID" value="CEG62242.1"/>
    <property type="molecule type" value="Genomic_DNA"/>
</dbReference>
<evidence type="ECO:0000313" key="5">
    <source>
        <dbReference type="Proteomes" id="UP000182998"/>
    </source>
</evidence>
<dbReference type="AlphaFoldDB" id="A0A098GJS9"/>
<gene>
    <name evidence="2" type="ORF">LMI_3012</name>
    <name evidence="3" type="ORF">SAMN02982997_00752</name>
</gene>